<dbReference type="CTD" id="6754437"/>
<dbReference type="GO" id="GO:0006357">
    <property type="term" value="P:regulation of transcription by RNA polymerase II"/>
    <property type="evidence" value="ECO:0000318"/>
    <property type="project" value="GO_Central"/>
</dbReference>
<dbReference type="GO" id="GO:0003713">
    <property type="term" value="F:transcription coactivator activity"/>
    <property type="evidence" value="ECO:0000318"/>
    <property type="project" value="GO_Central"/>
</dbReference>
<dbReference type="OrthoDB" id="344220at2759"/>
<dbReference type="STRING" id="10228.B3S0T2"/>
<dbReference type="GO" id="GO:0016592">
    <property type="term" value="C:mediator complex"/>
    <property type="evidence" value="ECO:0000318"/>
    <property type="project" value="GO_Central"/>
</dbReference>
<dbReference type="PhylomeDB" id="B3S0T2"/>
<organism evidence="7 8">
    <name type="scientific">Trichoplax adhaerens</name>
    <name type="common">Trichoplax reptans</name>
    <dbReference type="NCBI Taxonomy" id="10228"/>
    <lineage>
        <taxon>Eukaryota</taxon>
        <taxon>Metazoa</taxon>
        <taxon>Placozoa</taxon>
        <taxon>Uniplacotomia</taxon>
        <taxon>Trichoplacea</taxon>
        <taxon>Trichoplacidae</taxon>
        <taxon>Trichoplax</taxon>
    </lineage>
</organism>
<evidence type="ECO:0000256" key="4">
    <source>
        <dbReference type="ARBA" id="ARBA00023163"/>
    </source>
</evidence>
<dbReference type="RefSeq" id="XP_002113224.1">
    <property type="nucleotide sequence ID" value="XM_002113188.1"/>
</dbReference>
<keyword evidence="5 6" id="KW-0539">Nucleus</keyword>
<dbReference type="AlphaFoldDB" id="B3S0T2"/>
<dbReference type="Pfam" id="PF04934">
    <property type="entry name" value="Med6"/>
    <property type="match status" value="1"/>
</dbReference>
<dbReference type="Gene3D" id="3.10.450.580">
    <property type="entry name" value="Mediator complex, subunit Med6"/>
    <property type="match status" value="1"/>
</dbReference>
<comment type="subcellular location">
    <subcellularLocation>
        <location evidence="1 6">Nucleus</location>
    </subcellularLocation>
</comment>
<dbReference type="Proteomes" id="UP000009022">
    <property type="component" value="Unassembled WGS sequence"/>
</dbReference>
<dbReference type="InterPro" id="IPR038566">
    <property type="entry name" value="Mediator_Med6_sf"/>
</dbReference>
<dbReference type="GeneID" id="6754437"/>
<dbReference type="FunCoup" id="B3S0T2">
    <property type="interactions" value="1970"/>
</dbReference>
<proteinExistence type="inferred from homology"/>
<dbReference type="eggNOG" id="KOG3169">
    <property type="taxonomic scope" value="Eukaryota"/>
</dbReference>
<comment type="function">
    <text evidence="6">Component of the Mediator complex, a coactivator involved in the regulated transcription of nearly all RNA polymerase II-dependent genes. Mediator functions as a bridge to convey information from gene-specific regulatory proteins to the basal RNA polymerase II transcription machinery. Mediator is recruited to promoters by direct interactions with regulatory proteins and serves as a scaffold for the assembly of a functional preinitiation complex with RNA polymerase II and the general transcription factors.</text>
</comment>
<sequence length="185" mass="21618">LQISWQDSNWIPNLTPDNVLDYFSQRSNPFYDRTCNNEVIKMQRLEASRLKSLTGIEYDLIHVQDPILYIIRKQHRHSPTEVTPLAEYYVLAGVVYQAPDLASVLNSRLLSALYHIQSAYNEAMSYSRFEAGKDYYWEFEKKGITSPRRPSSSNRHELSSTLFQRKKVDAVLTDFSKKFPPKHIK</sequence>
<dbReference type="InParanoid" id="B3S0T2"/>
<evidence type="ECO:0000256" key="6">
    <source>
        <dbReference type="RuleBase" id="RU364143"/>
    </source>
</evidence>
<evidence type="ECO:0000256" key="1">
    <source>
        <dbReference type="ARBA" id="ARBA00004123"/>
    </source>
</evidence>
<dbReference type="EMBL" id="DS985246">
    <property type="protein sequence ID" value="EDV23698.1"/>
    <property type="molecule type" value="Genomic_DNA"/>
</dbReference>
<evidence type="ECO:0000256" key="5">
    <source>
        <dbReference type="ARBA" id="ARBA00023242"/>
    </source>
</evidence>
<name>B3S0T2_TRIAD</name>
<reference evidence="7 8" key="1">
    <citation type="journal article" date="2008" name="Nature">
        <title>The Trichoplax genome and the nature of placozoans.</title>
        <authorList>
            <person name="Srivastava M."/>
            <person name="Begovic E."/>
            <person name="Chapman J."/>
            <person name="Putnam N.H."/>
            <person name="Hellsten U."/>
            <person name="Kawashima T."/>
            <person name="Kuo A."/>
            <person name="Mitros T."/>
            <person name="Salamov A."/>
            <person name="Carpenter M.L."/>
            <person name="Signorovitch A.Y."/>
            <person name="Moreno M.A."/>
            <person name="Kamm K."/>
            <person name="Grimwood J."/>
            <person name="Schmutz J."/>
            <person name="Shapiro H."/>
            <person name="Grigoriev I.V."/>
            <person name="Buss L.W."/>
            <person name="Schierwater B."/>
            <person name="Dellaporta S.L."/>
            <person name="Rokhsar D.S."/>
        </authorList>
    </citation>
    <scope>NUCLEOTIDE SEQUENCE [LARGE SCALE GENOMIC DNA]</scope>
    <source>
        <strain evidence="7 8">Grell-BS-1999</strain>
    </source>
</reference>
<keyword evidence="4 6" id="KW-0804">Transcription</keyword>
<feature type="non-terminal residue" evidence="7">
    <location>
        <position position="1"/>
    </location>
</feature>
<gene>
    <name evidence="6" type="primary">MED6</name>
    <name evidence="7" type="ORF">TRIADDRAFT_16220</name>
</gene>
<evidence type="ECO:0000256" key="3">
    <source>
        <dbReference type="ARBA" id="ARBA00023015"/>
    </source>
</evidence>
<evidence type="ECO:0000313" key="7">
    <source>
        <dbReference type="EMBL" id="EDV23698.1"/>
    </source>
</evidence>
<dbReference type="InterPro" id="IPR007018">
    <property type="entry name" value="Mediator_Med6"/>
</dbReference>
<keyword evidence="6" id="KW-0010">Activator</keyword>
<evidence type="ECO:0000313" key="8">
    <source>
        <dbReference type="Proteomes" id="UP000009022"/>
    </source>
</evidence>
<dbReference type="PANTHER" id="PTHR13104">
    <property type="entry name" value="MED-6-RELATED"/>
    <property type="match status" value="1"/>
</dbReference>
<keyword evidence="3 6" id="KW-0805">Transcription regulation</keyword>
<dbReference type="GO" id="GO:0070847">
    <property type="term" value="C:core mediator complex"/>
    <property type="evidence" value="ECO:0000318"/>
    <property type="project" value="GO_Central"/>
</dbReference>
<evidence type="ECO:0000256" key="2">
    <source>
        <dbReference type="ARBA" id="ARBA00007526"/>
    </source>
</evidence>
<comment type="similarity">
    <text evidence="2 6">Belongs to the Mediator complex subunit 6 family.</text>
</comment>
<dbReference type="HOGENOM" id="CLU_077754_1_2_1"/>
<protein>
    <recommendedName>
        <fullName evidence="6">Mediator of RNA polymerase II transcription subunit 6</fullName>
    </recommendedName>
    <alternativeName>
        <fullName evidence="6">Mediator complex subunit 6</fullName>
    </alternativeName>
</protein>
<dbReference type="OMA" id="KKDMKPP"/>
<comment type="subunit">
    <text evidence="6">Component of the Mediator complex.</text>
</comment>
<feature type="non-terminal residue" evidence="7">
    <location>
        <position position="185"/>
    </location>
</feature>
<keyword evidence="8" id="KW-1185">Reference proteome</keyword>
<accession>B3S0T2</accession>
<dbReference type="KEGG" id="tad:TRIADDRAFT_16220"/>